<evidence type="ECO:0000313" key="1">
    <source>
        <dbReference type="EMBL" id="MBZ5486123.1"/>
    </source>
</evidence>
<sequence length="870" mass="96489">MQAADQPHNEAQRLAALRALNVLDSPLEASFDRITQLAREVFEVPIALVSLVDKERQWFKSRQGLAACETERSISFCAHAVAHDAPLVVEDAHADARFADNPLVTTAPFIRFYAGHPLRPTDGLPVGTLCIIDREPRTFSDREKRILKGLAQQVEELLRQHVLKESLSSTARRFEALFTKSATGKVRIDRTGSMIAVNPFALKLLGYTESELLGRNVSMLTPADIAPRHDGFIGRYLSGGEPTVIGRGREVEAQHKQGHRVPVHLAINAIPNDQGEVVEFLGILTDLSDIHSANQRIQKEQSLLKVLHQGITDYQALMSGERLWVFLMEALRELTDSDYALIGEVKPSDTTNTLKIHALTDLSWNAESRVLMERLRSGDMTLTNPNSLLGRVFAFGEVIMTDDVLTHSKRGGFPPGHPHLTNYLGVPIYSGKRLIGMYAIANSKQPLDQTLIDWLQPFTDTCALLINLYRQMAEREQVTRDLGAARDQAEKASRAKSEFLSSMSHELRTPLNAIIGFAQLLGKGRREPLSSKQQRQVNQIEKSGQHLLSLINEVLDLAKIEAGKMSFSIEPLPLENLLDDACLTLEASMEKANITLVRRPFSASLYIAADYTRTKQVLLNLLSNAIKYNSPRGSITLSAEQVDGHVRISVADTGLGIAPERHHELFEPFNRLDAEHGAIEGTGIGLAITRQLVERMNGRIGVDSQLGHGTTFWFTLPQAHPSAFDSSSPSDNSARQGLDKPHAYTLLYVEDNPTNQRLMEDIVDEIDELKLQIAPNAEIGLELMRQSPPDVVLMDIHLPGMNGFQALDIIQKDPHLRGIYVVALSANAMERDIMHGLMAGFDAYLTKPLNIDRLTATLNKFVTLTPEQSS</sequence>
<name>A0ACC5VPF8_9GAMM</name>
<dbReference type="EMBL" id="JABYQT010000001">
    <property type="protein sequence ID" value="MBZ5486123.1"/>
    <property type="molecule type" value="Genomic_DNA"/>
</dbReference>
<keyword evidence="2" id="KW-1185">Reference proteome</keyword>
<organism evidence="1 2">
    <name type="scientific">Vreelandella aquamarina</name>
    <dbReference type="NCBI Taxonomy" id="77097"/>
    <lineage>
        <taxon>Bacteria</taxon>
        <taxon>Pseudomonadati</taxon>
        <taxon>Pseudomonadota</taxon>
        <taxon>Gammaproteobacteria</taxon>
        <taxon>Oceanospirillales</taxon>
        <taxon>Halomonadaceae</taxon>
        <taxon>Vreelandella</taxon>
    </lineage>
</organism>
<accession>A0ACC5VPF8</accession>
<gene>
    <name evidence="1" type="ORF">HW452_01110</name>
</gene>
<dbReference type="Proteomes" id="UP001319846">
    <property type="component" value="Unassembled WGS sequence"/>
</dbReference>
<comment type="caution">
    <text evidence="1">The sequence shown here is derived from an EMBL/GenBank/DDBJ whole genome shotgun (WGS) entry which is preliminary data.</text>
</comment>
<evidence type="ECO:0000313" key="2">
    <source>
        <dbReference type="Proteomes" id="UP001319846"/>
    </source>
</evidence>
<protein>
    <submittedName>
        <fullName evidence="1">GAF domain-containing protein</fullName>
    </submittedName>
</protein>
<reference evidence="1" key="1">
    <citation type="submission" date="2020-06" db="EMBL/GenBank/DDBJ databases">
        <title>Whole Genome Sequence of Halomonas aquamarina MB598.</title>
        <authorList>
            <person name="Pervaiz M."/>
            <person name="Fariq A."/>
            <person name="Yasmin A."/>
            <person name="Welch M."/>
        </authorList>
    </citation>
    <scope>NUCLEOTIDE SEQUENCE</scope>
    <source>
        <strain evidence="1">MB598</strain>
    </source>
</reference>
<proteinExistence type="predicted"/>